<gene>
    <name evidence="1" type="ORF">LAZ67_9001949</name>
</gene>
<accession>A0ABY6KTG5</accession>
<reference evidence="1 2" key="1">
    <citation type="submission" date="2022-01" db="EMBL/GenBank/DDBJ databases">
        <title>A chromosomal length assembly of Cordylochernes scorpioides.</title>
        <authorList>
            <person name="Zeh D."/>
            <person name="Zeh J."/>
        </authorList>
    </citation>
    <scope>NUCLEOTIDE SEQUENCE [LARGE SCALE GENOMIC DNA]</scope>
    <source>
        <strain evidence="1">IN4F17</strain>
        <tissue evidence="1">Whole Body</tissue>
    </source>
</reference>
<sequence length="133" mass="15444">MSSPILLPDATLLLCPENALMRELPISSQCETEEANLLKLLYGLQLKKTYISLKTKKKKVEAIVFPEVTYGCESLTLRKERNRIEAFEKLTRRKLLRVPWTDKRTNISILNEIKPGKSLVFQICKQSLTYFRQ</sequence>
<dbReference type="EMBL" id="CP092871">
    <property type="protein sequence ID" value="UYV72141.1"/>
    <property type="molecule type" value="Genomic_DNA"/>
</dbReference>
<keyword evidence="2" id="KW-1185">Reference proteome</keyword>
<dbReference type="Proteomes" id="UP001235939">
    <property type="component" value="Chromosome 09"/>
</dbReference>
<evidence type="ECO:0000313" key="2">
    <source>
        <dbReference type="Proteomes" id="UP001235939"/>
    </source>
</evidence>
<evidence type="ECO:0000313" key="1">
    <source>
        <dbReference type="EMBL" id="UYV72141.1"/>
    </source>
</evidence>
<protein>
    <submittedName>
        <fullName evidence="1">Uncharacterized protein</fullName>
    </submittedName>
</protein>
<dbReference type="PANTHER" id="PTHR47027">
    <property type="entry name" value="REVERSE TRANSCRIPTASE DOMAIN-CONTAINING PROTEIN"/>
    <property type="match status" value="1"/>
</dbReference>
<proteinExistence type="predicted"/>
<dbReference type="PANTHER" id="PTHR47027:SF8">
    <property type="entry name" value="RIBONUCLEASE H"/>
    <property type="match status" value="1"/>
</dbReference>
<name>A0ABY6KTG5_9ARAC</name>
<organism evidence="1 2">
    <name type="scientific">Cordylochernes scorpioides</name>
    <dbReference type="NCBI Taxonomy" id="51811"/>
    <lineage>
        <taxon>Eukaryota</taxon>
        <taxon>Metazoa</taxon>
        <taxon>Ecdysozoa</taxon>
        <taxon>Arthropoda</taxon>
        <taxon>Chelicerata</taxon>
        <taxon>Arachnida</taxon>
        <taxon>Pseudoscorpiones</taxon>
        <taxon>Cheliferoidea</taxon>
        <taxon>Chernetidae</taxon>
        <taxon>Cordylochernes</taxon>
    </lineage>
</organism>